<dbReference type="AlphaFoldDB" id="A0A6G1FFM9"/>
<dbReference type="OrthoDB" id="185373at2759"/>
<dbReference type="Pfam" id="PF13041">
    <property type="entry name" value="PPR_2"/>
    <property type="match status" value="1"/>
</dbReference>
<keyword evidence="5" id="KW-1185">Reference proteome</keyword>
<evidence type="ECO:0000256" key="3">
    <source>
        <dbReference type="PROSITE-ProRule" id="PRU00708"/>
    </source>
</evidence>
<dbReference type="InterPro" id="IPR011990">
    <property type="entry name" value="TPR-like_helical_dom_sf"/>
</dbReference>
<reference evidence="4 5" key="1">
    <citation type="submission" date="2019-11" db="EMBL/GenBank/DDBJ databases">
        <title>Whole genome sequence of Oryza granulata.</title>
        <authorList>
            <person name="Li W."/>
        </authorList>
    </citation>
    <scope>NUCLEOTIDE SEQUENCE [LARGE SCALE GENOMIC DNA]</scope>
    <source>
        <strain evidence="5">cv. Menghai</strain>
        <tissue evidence="4">Leaf</tissue>
    </source>
</reference>
<dbReference type="NCBIfam" id="TIGR00756">
    <property type="entry name" value="PPR"/>
    <property type="match status" value="2"/>
</dbReference>
<evidence type="ECO:0008006" key="6">
    <source>
        <dbReference type="Google" id="ProtNLM"/>
    </source>
</evidence>
<accession>A0A6G1FFM9</accession>
<evidence type="ECO:0000256" key="1">
    <source>
        <dbReference type="ARBA" id="ARBA00022737"/>
    </source>
</evidence>
<evidence type="ECO:0000313" key="5">
    <source>
        <dbReference type="Proteomes" id="UP000479710"/>
    </source>
</evidence>
<name>A0A6G1FFM9_9ORYZ</name>
<dbReference type="Pfam" id="PF01535">
    <property type="entry name" value="PPR"/>
    <property type="match status" value="1"/>
</dbReference>
<dbReference type="PANTHER" id="PTHR47932:SF43">
    <property type="entry name" value="OS04G0475800 PROTEIN"/>
    <property type="match status" value="1"/>
</dbReference>
<keyword evidence="1" id="KW-0677">Repeat</keyword>
<dbReference type="EMBL" id="SPHZ02000001">
    <property type="protein sequence ID" value="KAF0935689.1"/>
    <property type="molecule type" value="Genomic_DNA"/>
</dbReference>
<dbReference type="Gene3D" id="1.25.40.10">
    <property type="entry name" value="Tetratricopeptide repeat domain"/>
    <property type="match status" value="2"/>
</dbReference>
<feature type="repeat" description="PPR" evidence="3">
    <location>
        <begin position="123"/>
        <end position="157"/>
    </location>
</feature>
<feature type="repeat" description="PPR" evidence="3">
    <location>
        <begin position="158"/>
        <end position="192"/>
    </location>
</feature>
<dbReference type="GO" id="GO:0003729">
    <property type="term" value="F:mRNA binding"/>
    <property type="evidence" value="ECO:0007669"/>
    <property type="project" value="TreeGrafter"/>
</dbReference>
<dbReference type="InterPro" id="IPR002885">
    <property type="entry name" value="PPR_rpt"/>
</dbReference>
<comment type="caution">
    <text evidence="4">The sequence shown here is derived from an EMBL/GenBank/DDBJ whole genome shotgun (WGS) entry which is preliminary data.</text>
</comment>
<protein>
    <recommendedName>
        <fullName evidence="6">Pentacotripeptide-repeat region of PRORP domain-containing protein</fullName>
    </recommendedName>
</protein>
<dbReference type="PROSITE" id="PS51375">
    <property type="entry name" value="PPR"/>
    <property type="match status" value="2"/>
</dbReference>
<evidence type="ECO:0000256" key="2">
    <source>
        <dbReference type="ARBA" id="ARBA00022946"/>
    </source>
</evidence>
<gene>
    <name evidence="4" type="ORF">E2562_035655</name>
</gene>
<sequence>MRSAGPAPNALTFNTAFNGLLRLGHLDAAHAVLEETWLGCRFVPSFTTVDRLIKKAVSGSNFDLALKVFDLMLRLCYLPTLPIANYIVSILLKSGGAETAYEVFMVLALALFCNLKKRGLSLNVYSYTALVFGFCKEKLWAEAYRVLEMMCNEGCKPSVGTYTVVVNFFCKDGNTDDAMHVLRMACKKAVVLIAPYAMCYSMHSAVKIDSRKLV</sequence>
<dbReference type="Proteomes" id="UP000479710">
    <property type="component" value="Unassembled WGS sequence"/>
</dbReference>
<keyword evidence="2" id="KW-0809">Transit peptide</keyword>
<organism evidence="4 5">
    <name type="scientific">Oryza meyeriana var. granulata</name>
    <dbReference type="NCBI Taxonomy" id="110450"/>
    <lineage>
        <taxon>Eukaryota</taxon>
        <taxon>Viridiplantae</taxon>
        <taxon>Streptophyta</taxon>
        <taxon>Embryophyta</taxon>
        <taxon>Tracheophyta</taxon>
        <taxon>Spermatophyta</taxon>
        <taxon>Magnoliopsida</taxon>
        <taxon>Liliopsida</taxon>
        <taxon>Poales</taxon>
        <taxon>Poaceae</taxon>
        <taxon>BOP clade</taxon>
        <taxon>Oryzoideae</taxon>
        <taxon>Oryzeae</taxon>
        <taxon>Oryzinae</taxon>
        <taxon>Oryza</taxon>
        <taxon>Oryza meyeriana</taxon>
    </lineage>
</organism>
<evidence type="ECO:0000313" key="4">
    <source>
        <dbReference type="EMBL" id="KAF0935689.1"/>
    </source>
</evidence>
<dbReference type="PANTHER" id="PTHR47932">
    <property type="entry name" value="ATPASE EXPRESSION PROTEIN 3"/>
    <property type="match status" value="1"/>
</dbReference>
<proteinExistence type="predicted"/>